<dbReference type="InterPro" id="IPR006440">
    <property type="entry name" value="Doc"/>
</dbReference>
<dbReference type="PANTHER" id="PTHR39426">
    <property type="entry name" value="HOMOLOGY TO DEATH-ON-CURING PROTEIN OF PHAGE P1"/>
    <property type="match status" value="1"/>
</dbReference>
<protein>
    <recommendedName>
        <fullName evidence="1">Fido domain-containing protein</fullName>
    </recommendedName>
</protein>
<dbReference type="InterPro" id="IPR036597">
    <property type="entry name" value="Fido-like_dom_sf"/>
</dbReference>
<sequence length="83" mass="9580">MRPGARTRFSYLINEFGGIHGLRDKNALESSVMRPQTGYYKDIFKEAVALMESLANNHPFIDGNKRIAFFATDIFFTTKRLLY</sequence>
<dbReference type="InterPro" id="IPR003812">
    <property type="entry name" value="Fido"/>
</dbReference>
<organism evidence="2">
    <name type="scientific">marine sediment metagenome</name>
    <dbReference type="NCBI Taxonomy" id="412755"/>
    <lineage>
        <taxon>unclassified sequences</taxon>
        <taxon>metagenomes</taxon>
        <taxon>ecological metagenomes</taxon>
    </lineage>
</organism>
<dbReference type="AlphaFoldDB" id="A0A0F9L8T7"/>
<dbReference type="Gene3D" id="1.20.120.1870">
    <property type="entry name" value="Fic/DOC protein, Fido domain"/>
    <property type="match status" value="1"/>
</dbReference>
<dbReference type="Pfam" id="PF02661">
    <property type="entry name" value="Fic"/>
    <property type="match status" value="1"/>
</dbReference>
<gene>
    <name evidence="2" type="ORF">LCGC14_1244060</name>
</gene>
<reference evidence="2" key="1">
    <citation type="journal article" date="2015" name="Nature">
        <title>Complex archaea that bridge the gap between prokaryotes and eukaryotes.</title>
        <authorList>
            <person name="Spang A."/>
            <person name="Saw J.H."/>
            <person name="Jorgensen S.L."/>
            <person name="Zaremba-Niedzwiedzka K."/>
            <person name="Martijn J."/>
            <person name="Lind A.E."/>
            <person name="van Eijk R."/>
            <person name="Schleper C."/>
            <person name="Guy L."/>
            <person name="Ettema T.J."/>
        </authorList>
    </citation>
    <scope>NUCLEOTIDE SEQUENCE</scope>
</reference>
<dbReference type="PANTHER" id="PTHR39426:SF1">
    <property type="entry name" value="HOMOLOGY TO DEATH-ON-CURING PROTEIN OF PHAGE P1"/>
    <property type="match status" value="1"/>
</dbReference>
<proteinExistence type="predicted"/>
<comment type="caution">
    <text evidence="2">The sequence shown here is derived from an EMBL/GenBank/DDBJ whole genome shotgun (WGS) entry which is preliminary data.</text>
</comment>
<feature type="domain" description="Fido" evidence="1">
    <location>
        <begin position="1"/>
        <end position="83"/>
    </location>
</feature>
<dbReference type="PROSITE" id="PS51459">
    <property type="entry name" value="FIDO"/>
    <property type="match status" value="1"/>
</dbReference>
<dbReference type="GO" id="GO:0016301">
    <property type="term" value="F:kinase activity"/>
    <property type="evidence" value="ECO:0007669"/>
    <property type="project" value="InterPro"/>
</dbReference>
<accession>A0A0F9L8T7</accession>
<evidence type="ECO:0000313" key="2">
    <source>
        <dbReference type="EMBL" id="KKM89893.1"/>
    </source>
</evidence>
<dbReference type="EMBL" id="LAZR01006750">
    <property type="protein sequence ID" value="KKM89893.1"/>
    <property type="molecule type" value="Genomic_DNA"/>
</dbReference>
<dbReference type="SUPFAM" id="SSF140931">
    <property type="entry name" value="Fic-like"/>
    <property type="match status" value="1"/>
</dbReference>
<name>A0A0F9L8T7_9ZZZZ</name>
<dbReference type="InterPro" id="IPR053737">
    <property type="entry name" value="Type_II_TA_Toxin"/>
</dbReference>
<evidence type="ECO:0000259" key="1">
    <source>
        <dbReference type="PROSITE" id="PS51459"/>
    </source>
</evidence>